<dbReference type="Proteomes" id="UP000019442">
    <property type="component" value="Chromosome"/>
</dbReference>
<dbReference type="EMBL" id="CP007268">
    <property type="protein sequence ID" value="AHK80305.1"/>
    <property type="molecule type" value="Genomic_DNA"/>
</dbReference>
<reference evidence="3" key="2">
    <citation type="submission" date="2014-02" db="EMBL/GenBank/DDBJ databases">
        <title>Draft Genome Sequence of extremely halophilic bacteria Halorhodospira halochloris.</title>
        <authorList>
            <person name="Singh K.S."/>
        </authorList>
    </citation>
    <scope>NUCLEOTIDE SEQUENCE [LARGE SCALE GENOMIC DNA]</scope>
    <source>
        <strain evidence="3">A</strain>
    </source>
</reference>
<evidence type="ECO:0008006" key="4">
    <source>
        <dbReference type="Google" id="ProtNLM"/>
    </source>
</evidence>
<dbReference type="PATRIC" id="fig|1354791.3.peg.417"/>
<evidence type="ECO:0000313" key="3">
    <source>
        <dbReference type="Proteomes" id="UP000019442"/>
    </source>
</evidence>
<feature type="signal peptide" evidence="1">
    <location>
        <begin position="1"/>
        <end position="17"/>
    </location>
</feature>
<dbReference type="InterPro" id="IPR010412">
    <property type="entry name" value="DUF1007"/>
</dbReference>
<organism evidence="2 3">
    <name type="scientific">Ectothiorhodospira haloalkaliphila</name>
    <dbReference type="NCBI Taxonomy" id="421628"/>
    <lineage>
        <taxon>Bacteria</taxon>
        <taxon>Pseudomonadati</taxon>
        <taxon>Pseudomonadota</taxon>
        <taxon>Gammaproteobacteria</taxon>
        <taxon>Chromatiales</taxon>
        <taxon>Ectothiorhodospiraceae</taxon>
        <taxon>Ectothiorhodospira</taxon>
    </lineage>
</organism>
<gene>
    <name evidence="2" type="ORF">M911_15390</name>
</gene>
<reference evidence="2 3" key="1">
    <citation type="journal article" date="2014" name="J Genomics">
        <title>Draft Genome Sequence of the Extremely Halophilic Phototrophic Purple Sulfur Bacterium Halorhodospira halochloris.</title>
        <authorList>
            <person name="Singh K.S."/>
            <person name="Kirksey J."/>
            <person name="Hoff W.D."/>
            <person name="Deole R."/>
        </authorList>
    </citation>
    <scope>NUCLEOTIDE SEQUENCE [LARGE SCALE GENOMIC DNA]</scope>
    <source>
        <strain evidence="2 3">A</strain>
    </source>
</reference>
<dbReference type="Pfam" id="PF06226">
    <property type="entry name" value="DUF1007"/>
    <property type="match status" value="1"/>
</dbReference>
<protein>
    <recommendedName>
        <fullName evidence="4">ABC transporter substrate-binding protein</fullName>
    </recommendedName>
</protein>
<evidence type="ECO:0000313" key="2">
    <source>
        <dbReference type="EMBL" id="AHK80305.1"/>
    </source>
</evidence>
<dbReference type="AlphaFoldDB" id="W8L8Z0"/>
<proteinExistence type="predicted"/>
<keyword evidence="1" id="KW-0732">Signal</keyword>
<evidence type="ECO:0000256" key="1">
    <source>
        <dbReference type="SAM" id="SignalP"/>
    </source>
</evidence>
<dbReference type="HOGENOM" id="CLU_088941_0_1_6"/>
<keyword evidence="3" id="KW-1185">Reference proteome</keyword>
<sequence length="208" mass="23656">MALALLLTLLWAAPAHSHPHAWIDLQVSAVFNDEGHITQLRQAWLMDPFYSTFLLDDMAQDASGDTQEEQLDSIARQIIKNLRDYHYFTEIHHGDTAIQDARAENPRLVQKQRRLELSFTLSFEQPLDPADAPLKYAVFDPTYFIEILHAESGGIHLEGGSERCDMDLRIPRPDPAMVARAAMLDFDQQGDPNMGKHFAERVTIECSR</sequence>
<name>W8L8Z0_9GAMM</name>
<feature type="chain" id="PRO_5004910816" description="ABC transporter substrate-binding protein" evidence="1">
    <location>
        <begin position="18"/>
        <end position="208"/>
    </location>
</feature>
<dbReference type="KEGG" id="hhc:M911_15390"/>
<accession>W8L8Z0</accession>